<proteinExistence type="predicted"/>
<dbReference type="KEGG" id="crx:CRECT_0437"/>
<dbReference type="InterPro" id="IPR041657">
    <property type="entry name" value="HTH_17"/>
</dbReference>
<dbReference type="InterPro" id="IPR009061">
    <property type="entry name" value="DNA-bd_dom_put_sf"/>
</dbReference>
<dbReference type="AlphaFoldDB" id="A0A6G5QKH5"/>
<organism evidence="1 2">
    <name type="scientific">Campylobacter rectus</name>
    <name type="common">Wolinella recta</name>
    <dbReference type="NCBI Taxonomy" id="203"/>
    <lineage>
        <taxon>Bacteria</taxon>
        <taxon>Pseudomonadati</taxon>
        <taxon>Campylobacterota</taxon>
        <taxon>Epsilonproteobacteria</taxon>
        <taxon>Campylobacterales</taxon>
        <taxon>Campylobacteraceae</taxon>
        <taxon>Campylobacter</taxon>
    </lineage>
</organism>
<dbReference type="RefSeq" id="WP_039888841.1">
    <property type="nucleotide sequence ID" value="NZ_CP012543.1"/>
</dbReference>
<dbReference type="Pfam" id="PF12728">
    <property type="entry name" value="HTH_17"/>
    <property type="match status" value="1"/>
</dbReference>
<evidence type="ECO:0000313" key="1">
    <source>
        <dbReference type="EMBL" id="QCD46129.1"/>
    </source>
</evidence>
<name>A0A6G5QKH5_CAMRE</name>
<dbReference type="Proteomes" id="UP000502377">
    <property type="component" value="Chromosome"/>
</dbReference>
<dbReference type="EMBL" id="CP012543">
    <property type="protein sequence ID" value="QCD46129.1"/>
    <property type="molecule type" value="Genomic_DNA"/>
</dbReference>
<protein>
    <submittedName>
        <fullName evidence="1">Uncharacterized protein</fullName>
    </submittedName>
</protein>
<sequence length="66" mass="8008">MTTIPKRWLTTKDVALEYGISINTQAQYRMRGIIPHVKINRIIRYDRYKLDRWFEKHTVESKEVLS</sequence>
<gene>
    <name evidence="1" type="ORF">CRECT_0437</name>
</gene>
<accession>A0A6G5QKH5</accession>
<evidence type="ECO:0000313" key="2">
    <source>
        <dbReference type="Proteomes" id="UP000502377"/>
    </source>
</evidence>
<reference evidence="1 2" key="1">
    <citation type="submission" date="2016-07" db="EMBL/GenBank/DDBJ databases">
        <title>Comparative genomics of the Campylobacter concisus group.</title>
        <authorList>
            <person name="Miller W.G."/>
            <person name="Yee E."/>
            <person name="Chapman M.H."/>
            <person name="Huynh S."/>
            <person name="Bono J.L."/>
            <person name="On S.L.W."/>
            <person name="StLeger J."/>
            <person name="Foster G."/>
            <person name="Parker C.T."/>
        </authorList>
    </citation>
    <scope>NUCLEOTIDE SEQUENCE [LARGE SCALE GENOMIC DNA]</scope>
    <source>
        <strain evidence="1 2">ATCC 33238</strain>
    </source>
</reference>
<dbReference type="SUPFAM" id="SSF46955">
    <property type="entry name" value="Putative DNA-binding domain"/>
    <property type="match status" value="1"/>
</dbReference>